<sequence>MPDVAGLGPREAGGTALTYKAPVQFTELPESFLDQLCKRLPQEDIKSLRLVCPRLCTLCNVTNKLTSLKASALLSGAAPTLACLPPITFLDFNARNAACSHQLLAALRQHGTRLEQSLVHLCDSLLGLRALSIRGLAHALTSESLAHLHRLTQLVSLSVDHLKLQTGCSLPCGSQLRSLELSDATISGPSFASLNALVGLQSLSVWGTGHPAALAFAPLTGLTTLRRLHLELPLDGEVLEGLRGCTALASLSVPSARVLRWGAGAASPEEGSDEGCYGADLVGVSGLSGGGSLPPPPPPQLTSVTRLSLEAWSEDCLPLAAWLPGLRSLVLEDGEGMWNAVAGHEQLTAIRAAAGGSLPSAGGAGGGGDCCGGALGRLPPQLASLRLGGCQDLPEQHYLSCAPLPALTTCELSGCGALTTGALLGLLAAMPVLRELSLEGAPYVTDAALAELGAVGDGEVWGSGAGAGVAEDLGVVSVDGDGGGGLGIAAPLSVACGPAVAAAAKAAVLATGVPVPPCNACAGIVVEPAVPRREGVAASVAAPAGPAAAADGEALPGAATPQVLGTGLVSGGAIPRSSSAAALAAVMKGLGQDSLAAAAARAVATLGAVSRSHAGGSSTSGAAAALRRLELTRLSSITARGIAAAAAGLPRLTELRISSCQAVCREACVWLPQHLGRPYLSVVCSHAAVYDDP</sequence>
<evidence type="ECO:0000259" key="2">
    <source>
        <dbReference type="PROSITE" id="PS50181"/>
    </source>
</evidence>
<feature type="domain" description="F-box" evidence="2">
    <location>
        <begin position="22"/>
        <end position="68"/>
    </location>
</feature>
<dbReference type="AlphaFoldDB" id="D8UIH6"/>
<dbReference type="RefSeq" id="XP_002958454.1">
    <property type="nucleotide sequence ID" value="XM_002958408.1"/>
</dbReference>
<name>D8UIH6_VOLCA</name>
<dbReference type="Proteomes" id="UP000001058">
    <property type="component" value="Unassembled WGS sequence"/>
</dbReference>
<comment type="subcellular location">
    <subcellularLocation>
        <location evidence="1">Cytoplasm</location>
        <location evidence="1">Cytoskeleton</location>
        <location evidence="1">Cilium axoneme</location>
    </subcellularLocation>
</comment>
<dbReference type="SUPFAM" id="SSF52058">
    <property type="entry name" value="L domain-like"/>
    <property type="match status" value="1"/>
</dbReference>
<dbReference type="KEGG" id="vcn:VOLCADRAFT_99728"/>
<dbReference type="STRING" id="3068.D8UIH6"/>
<evidence type="ECO:0000313" key="4">
    <source>
        <dbReference type="Proteomes" id="UP000001058"/>
    </source>
</evidence>
<dbReference type="InterPro" id="IPR006553">
    <property type="entry name" value="Leu-rich_rpt_Cys-con_subtyp"/>
</dbReference>
<evidence type="ECO:0000256" key="1">
    <source>
        <dbReference type="ARBA" id="ARBA00004430"/>
    </source>
</evidence>
<keyword evidence="4" id="KW-1185">Reference proteome</keyword>
<evidence type="ECO:0000313" key="3">
    <source>
        <dbReference type="EMBL" id="EFJ40454.1"/>
    </source>
</evidence>
<dbReference type="PROSITE" id="PS50181">
    <property type="entry name" value="FBOX"/>
    <property type="match status" value="1"/>
</dbReference>
<dbReference type="EMBL" id="GL378415">
    <property type="protein sequence ID" value="EFJ40454.1"/>
    <property type="molecule type" value="Genomic_DNA"/>
</dbReference>
<dbReference type="InterPro" id="IPR032675">
    <property type="entry name" value="LRR_dom_sf"/>
</dbReference>
<dbReference type="SMART" id="SM00367">
    <property type="entry name" value="LRR_CC"/>
    <property type="match status" value="3"/>
</dbReference>
<dbReference type="OrthoDB" id="542240at2759"/>
<gene>
    <name evidence="3" type="ORF">VOLCADRAFT_99728</name>
</gene>
<organism evidence="4">
    <name type="scientific">Volvox carteri f. nagariensis</name>
    <dbReference type="NCBI Taxonomy" id="3068"/>
    <lineage>
        <taxon>Eukaryota</taxon>
        <taxon>Viridiplantae</taxon>
        <taxon>Chlorophyta</taxon>
        <taxon>core chlorophytes</taxon>
        <taxon>Chlorophyceae</taxon>
        <taxon>CS clade</taxon>
        <taxon>Chlamydomonadales</taxon>
        <taxon>Volvocaceae</taxon>
        <taxon>Volvox</taxon>
    </lineage>
</organism>
<proteinExistence type="predicted"/>
<dbReference type="GeneID" id="9627936"/>
<dbReference type="GO" id="GO:0005930">
    <property type="term" value="C:axoneme"/>
    <property type="evidence" value="ECO:0007669"/>
    <property type="project" value="UniProtKB-SubCell"/>
</dbReference>
<accession>D8UIH6</accession>
<protein>
    <recommendedName>
        <fullName evidence="2">F-box domain-containing protein</fullName>
    </recommendedName>
</protein>
<dbReference type="InterPro" id="IPR001810">
    <property type="entry name" value="F-box_dom"/>
</dbReference>
<dbReference type="Gene3D" id="3.80.10.10">
    <property type="entry name" value="Ribonuclease Inhibitor"/>
    <property type="match status" value="2"/>
</dbReference>
<reference evidence="3 4" key="1">
    <citation type="journal article" date="2010" name="Science">
        <title>Genomic analysis of organismal complexity in the multicellular green alga Volvox carteri.</title>
        <authorList>
            <person name="Prochnik S.E."/>
            <person name="Umen J."/>
            <person name="Nedelcu A.M."/>
            <person name="Hallmann A."/>
            <person name="Miller S.M."/>
            <person name="Nishii I."/>
            <person name="Ferris P."/>
            <person name="Kuo A."/>
            <person name="Mitros T."/>
            <person name="Fritz-Laylin L.K."/>
            <person name="Hellsten U."/>
            <person name="Chapman J."/>
            <person name="Simakov O."/>
            <person name="Rensing S.A."/>
            <person name="Terry A."/>
            <person name="Pangilinan J."/>
            <person name="Kapitonov V."/>
            <person name="Jurka J."/>
            <person name="Salamov A."/>
            <person name="Shapiro H."/>
            <person name="Schmutz J."/>
            <person name="Grimwood J."/>
            <person name="Lindquist E."/>
            <person name="Lucas S."/>
            <person name="Grigoriev I.V."/>
            <person name="Schmitt R."/>
            <person name="Kirk D."/>
            <person name="Rokhsar D.S."/>
        </authorList>
    </citation>
    <scope>NUCLEOTIDE SEQUENCE [LARGE SCALE GENOMIC DNA]</scope>
    <source>
        <strain evidence="4">f. Nagariensis / Eve</strain>
    </source>
</reference>
<dbReference type="InParanoid" id="D8UIH6"/>